<keyword evidence="1 2" id="KW-0808">Transferase</keyword>
<dbReference type="InterPro" id="IPR023606">
    <property type="entry name" value="CoA-Trfase_III_dom_1_sf"/>
</dbReference>
<dbReference type="EMBL" id="FMVT01000024">
    <property type="protein sequence ID" value="SCY96283.1"/>
    <property type="molecule type" value="Genomic_DNA"/>
</dbReference>
<dbReference type="SUPFAM" id="SSF89796">
    <property type="entry name" value="CoA-transferase family III (CaiB/BaiF)"/>
    <property type="match status" value="1"/>
</dbReference>
<name>A0A1G5K6N7_9RHOB</name>
<dbReference type="Gene3D" id="3.40.50.10540">
    <property type="entry name" value="Crotonobetainyl-coa:carnitine coa-transferase, domain 1"/>
    <property type="match status" value="1"/>
</dbReference>
<dbReference type="PANTHER" id="PTHR48207">
    <property type="entry name" value="SUCCINATE--HYDROXYMETHYLGLUTARATE COA-TRANSFERASE"/>
    <property type="match status" value="1"/>
</dbReference>
<dbReference type="Proteomes" id="UP000199502">
    <property type="component" value="Unassembled WGS sequence"/>
</dbReference>
<evidence type="ECO:0000313" key="2">
    <source>
        <dbReference type="EMBL" id="SCY96283.1"/>
    </source>
</evidence>
<evidence type="ECO:0000256" key="1">
    <source>
        <dbReference type="ARBA" id="ARBA00022679"/>
    </source>
</evidence>
<dbReference type="STRING" id="336292.SAMN05660710_03721"/>
<keyword evidence="3" id="KW-1185">Reference proteome</keyword>
<protein>
    <submittedName>
        <fullName evidence="2">Succinyl-CoA:(R)-citramalate CoA-transferase</fullName>
    </submittedName>
</protein>
<organism evidence="2 3">
    <name type="scientific">Paracoccus tibetensis</name>
    <dbReference type="NCBI Taxonomy" id="336292"/>
    <lineage>
        <taxon>Bacteria</taxon>
        <taxon>Pseudomonadati</taxon>
        <taxon>Pseudomonadota</taxon>
        <taxon>Alphaproteobacteria</taxon>
        <taxon>Rhodobacterales</taxon>
        <taxon>Paracoccaceae</taxon>
        <taxon>Paracoccus</taxon>
    </lineage>
</organism>
<dbReference type="RefSeq" id="WP_090748372.1">
    <property type="nucleotide sequence ID" value="NZ_FMVT01000024.1"/>
</dbReference>
<dbReference type="InterPro" id="IPR050483">
    <property type="entry name" value="CoA-transferase_III_domain"/>
</dbReference>
<dbReference type="GO" id="GO:0008410">
    <property type="term" value="F:CoA-transferase activity"/>
    <property type="evidence" value="ECO:0007669"/>
    <property type="project" value="TreeGrafter"/>
</dbReference>
<dbReference type="OrthoDB" id="7208981at2"/>
<sequence length="405" mass="44015">MTEPEPKGFGPLRGLRVIEMGQLLAGPFVGTRCADFGADVIKVEAPGQGDPIRNWGRNRHDGRTLWWPIMARNKRSISANLRDPRGQDLVRRLLTDADVLIENFKPGTLEKWGMSPSELHAINSRLVIVRVSGFGQTGPYASRPGFASVGEAMSGMRHINGYPDMPPPRYGISLGDTLTALFAFEGMMMALWHRDRTGGRGQVVDAAITESCFAMLESCVTEYSKTGHVRQPSGSGLDKIAPSNIYPSAEGIYVVIAANVDAMFRRLARAMDRPELAEDPRFVNHTVRGEHAAELDALIAEWSKSLPMADLVARLEANDVVYGPINSIAEVVADPHFRARGMVRDIEDPDFGTITVPGVFPVLSETPGDIAWLGPQEIGSSNAQIYGNLGLAADDLAQLEAEGVI</sequence>
<accession>A0A1G5K6N7</accession>
<dbReference type="AlphaFoldDB" id="A0A1G5K6N7"/>
<dbReference type="PANTHER" id="PTHR48207:SF3">
    <property type="entry name" value="SUCCINATE--HYDROXYMETHYLGLUTARATE COA-TRANSFERASE"/>
    <property type="match status" value="1"/>
</dbReference>
<evidence type="ECO:0000313" key="3">
    <source>
        <dbReference type="Proteomes" id="UP000199502"/>
    </source>
</evidence>
<dbReference type="Pfam" id="PF02515">
    <property type="entry name" value="CoA_transf_3"/>
    <property type="match status" value="1"/>
</dbReference>
<gene>
    <name evidence="2" type="ORF">SAMN05660710_03721</name>
</gene>
<dbReference type="InterPro" id="IPR044855">
    <property type="entry name" value="CoA-Trfase_III_dom3_sf"/>
</dbReference>
<dbReference type="Gene3D" id="3.30.1540.10">
    <property type="entry name" value="formyl-coa transferase, domain 3"/>
    <property type="match status" value="1"/>
</dbReference>
<proteinExistence type="predicted"/>
<dbReference type="InterPro" id="IPR003673">
    <property type="entry name" value="CoA-Trfase_fam_III"/>
</dbReference>
<reference evidence="2 3" key="1">
    <citation type="submission" date="2016-10" db="EMBL/GenBank/DDBJ databases">
        <authorList>
            <person name="de Groot N.N."/>
        </authorList>
    </citation>
    <scope>NUCLEOTIDE SEQUENCE [LARGE SCALE GENOMIC DNA]</scope>
    <source>
        <strain evidence="2 3">CGMCC 1.8925</strain>
    </source>
</reference>